<evidence type="ECO:0000256" key="5">
    <source>
        <dbReference type="ARBA" id="ARBA00023136"/>
    </source>
</evidence>
<protein>
    <submittedName>
        <fullName evidence="8">Cytochrome c biogenesis protein ResB</fullName>
    </submittedName>
</protein>
<comment type="caution">
    <text evidence="8">The sequence shown here is derived from an EMBL/GenBank/DDBJ whole genome shotgun (WGS) entry which is preliminary data.</text>
</comment>
<gene>
    <name evidence="8" type="ORF">HF682_15175</name>
</gene>
<dbReference type="RefSeq" id="WP_168878185.1">
    <property type="nucleotide sequence ID" value="NZ_JABAIM010000004.1"/>
</dbReference>
<dbReference type="AlphaFoldDB" id="A0A847SGX4"/>
<evidence type="ECO:0000256" key="2">
    <source>
        <dbReference type="ARBA" id="ARBA00022692"/>
    </source>
</evidence>
<evidence type="ECO:0000256" key="6">
    <source>
        <dbReference type="SAM" id="Phobius"/>
    </source>
</evidence>
<evidence type="ECO:0000313" key="8">
    <source>
        <dbReference type="EMBL" id="NLR76508.1"/>
    </source>
</evidence>
<dbReference type="PANTHER" id="PTHR31566">
    <property type="entry name" value="CYTOCHROME C BIOGENESIS PROTEIN CCS1, CHLOROPLASTIC"/>
    <property type="match status" value="1"/>
</dbReference>
<sequence length="681" mass="76693">MRKPSLLRDAYDTLSSMRFAISLLVILALAAIIGTVLKQNESYTGYLVELGPYWFEAFRRLGLYDVYGSGWFMTILGFLVVSTTLCIYRHTPQFVQDMRSFREHTTLKSLRLFKHHTPLDTPLTEAEQQPLLQRYLQGKGYRFRVADNRHTQEPHTLLAAKTGTWQRAGYFAAHLAIVMICLAALMDGSLSLRLQQWFNGKQAETRDLPVSQLSAASRLDDSNRSFRGNVSIAEGEQTDVVFLTQDNGFYAQTLPFTLELKRFQVEHYPTGQPKLFASDIVVTRKDTGEKIIGRTEVNKPVIVDGVAIYQASFSDGGSALDFQLWPLAQPGAPVLKGKGTSLRSQQLTIAGKPYTLEFQEFRLFNIEDFSNSQTKPKAKTTADQLQAEMADALKETRDRALRNVGPSITFRLRDAAGQAREFQNYMQPIQLEGASYFISAMRTDVGGAQQFFRFPADTDGTLTGYMTLRQRLLDPANRDALTERVARATLGNGVQTSPAQQQFQAATQRMLESFARSGFAGMDEQLRKSVPEAKRSEVAQLYLRIMRAAAMEAFLQDKPEGYTPTETDGRFVIDSMVSISISKDYGMPYLLQLEGFQQRQASGFQIARAPFRPLVYLGCLLLVLGVFAMFYLSERRIWLVCRDGKVEFSMAGNRQTLQFEAEYRQHQTALATLLRSPTQGA</sequence>
<feature type="transmembrane region" description="Helical" evidence="6">
    <location>
        <begin position="614"/>
        <end position="632"/>
    </location>
</feature>
<dbReference type="PANTHER" id="PTHR31566:SF0">
    <property type="entry name" value="CYTOCHROME C BIOGENESIS PROTEIN CCS1, CHLOROPLASTIC"/>
    <property type="match status" value="1"/>
</dbReference>
<keyword evidence="9" id="KW-1185">Reference proteome</keyword>
<evidence type="ECO:0000259" key="7">
    <source>
        <dbReference type="Pfam" id="PF05140"/>
    </source>
</evidence>
<keyword evidence="4 6" id="KW-1133">Transmembrane helix</keyword>
<comment type="subcellular location">
    <subcellularLocation>
        <location evidence="1">Membrane</location>
        <topology evidence="1">Multi-pass membrane protein</topology>
    </subcellularLocation>
</comment>
<dbReference type="EMBL" id="JABAIM010000004">
    <property type="protein sequence ID" value="NLR76508.1"/>
    <property type="molecule type" value="Genomic_DNA"/>
</dbReference>
<accession>A0A847SGX4</accession>
<dbReference type="InterPro" id="IPR023494">
    <property type="entry name" value="Cyt_c_bgen_Ccs1/CcsB/ResB"/>
</dbReference>
<dbReference type="Proteomes" id="UP000587991">
    <property type="component" value="Unassembled WGS sequence"/>
</dbReference>
<organism evidence="8 9">
    <name type="scientific">Leeia aquatica</name>
    <dbReference type="NCBI Taxonomy" id="2725557"/>
    <lineage>
        <taxon>Bacteria</taxon>
        <taxon>Pseudomonadati</taxon>
        <taxon>Pseudomonadota</taxon>
        <taxon>Betaproteobacteria</taxon>
        <taxon>Neisseriales</taxon>
        <taxon>Leeiaceae</taxon>
        <taxon>Leeia</taxon>
    </lineage>
</organism>
<keyword evidence="5 6" id="KW-0472">Membrane</keyword>
<reference evidence="8 9" key="1">
    <citation type="submission" date="2020-04" db="EMBL/GenBank/DDBJ databases">
        <title>Draft genome of Leeia sp. IMCC25680.</title>
        <authorList>
            <person name="Song J."/>
            <person name="Cho J.-C."/>
        </authorList>
    </citation>
    <scope>NUCLEOTIDE SEQUENCE [LARGE SCALE GENOMIC DNA]</scope>
    <source>
        <strain evidence="8 9">IMCC25680</strain>
    </source>
</reference>
<dbReference type="GO" id="GO:0017004">
    <property type="term" value="P:cytochrome complex assembly"/>
    <property type="evidence" value="ECO:0007669"/>
    <property type="project" value="UniProtKB-KW"/>
</dbReference>
<keyword evidence="2 6" id="KW-0812">Transmembrane</keyword>
<evidence type="ECO:0000256" key="1">
    <source>
        <dbReference type="ARBA" id="ARBA00004141"/>
    </source>
</evidence>
<feature type="transmembrane region" description="Helical" evidence="6">
    <location>
        <begin position="70"/>
        <end position="88"/>
    </location>
</feature>
<feature type="domain" description="ResB-like" evidence="7">
    <location>
        <begin position="17"/>
        <end position="663"/>
    </location>
</feature>
<dbReference type="InterPro" id="IPR007816">
    <property type="entry name" value="ResB-like_domain"/>
</dbReference>
<evidence type="ECO:0000256" key="4">
    <source>
        <dbReference type="ARBA" id="ARBA00022989"/>
    </source>
</evidence>
<proteinExistence type="predicted"/>
<dbReference type="GO" id="GO:0016020">
    <property type="term" value="C:membrane"/>
    <property type="evidence" value="ECO:0007669"/>
    <property type="project" value="UniProtKB-SubCell"/>
</dbReference>
<name>A0A847SGX4_9NEIS</name>
<evidence type="ECO:0000313" key="9">
    <source>
        <dbReference type="Proteomes" id="UP000587991"/>
    </source>
</evidence>
<feature type="transmembrane region" description="Helical" evidence="6">
    <location>
        <begin position="168"/>
        <end position="186"/>
    </location>
</feature>
<feature type="transmembrane region" description="Helical" evidence="6">
    <location>
        <begin position="20"/>
        <end position="37"/>
    </location>
</feature>
<keyword evidence="3" id="KW-0201">Cytochrome c-type biogenesis</keyword>
<dbReference type="Pfam" id="PF05140">
    <property type="entry name" value="ResB"/>
    <property type="match status" value="1"/>
</dbReference>
<evidence type="ECO:0000256" key="3">
    <source>
        <dbReference type="ARBA" id="ARBA00022748"/>
    </source>
</evidence>